<protein>
    <submittedName>
        <fullName evidence="1">Uncharacterized protein</fullName>
    </submittedName>
</protein>
<organism evidence="1">
    <name type="scientific">uncultured Caudovirales phage</name>
    <dbReference type="NCBI Taxonomy" id="2100421"/>
    <lineage>
        <taxon>Viruses</taxon>
        <taxon>Duplodnaviria</taxon>
        <taxon>Heunggongvirae</taxon>
        <taxon>Uroviricota</taxon>
        <taxon>Caudoviricetes</taxon>
        <taxon>Peduoviridae</taxon>
        <taxon>Maltschvirus</taxon>
        <taxon>Maltschvirus maltsch</taxon>
    </lineage>
</organism>
<accession>A0A6J5LBS6</accession>
<sequence>TTGAFTFTVKTAVGGGATITIPQGTSIAMVCDGTNVYNAASGSSSAVTTLTVGNGSLGVPSIKFTGDLNSGIYLPSTGQVGFVIANASAGYYDATGFTIVGKMAASGAVSGTTGTFTSGVQGGAF</sequence>
<proteinExistence type="predicted"/>
<reference evidence="1" key="1">
    <citation type="submission" date="2020-04" db="EMBL/GenBank/DDBJ databases">
        <authorList>
            <person name="Chiriac C."/>
            <person name="Salcher M."/>
            <person name="Ghai R."/>
            <person name="Kavagutti S V."/>
        </authorList>
    </citation>
    <scope>NUCLEOTIDE SEQUENCE</scope>
</reference>
<dbReference type="EMBL" id="LR796253">
    <property type="protein sequence ID" value="CAB4131791.1"/>
    <property type="molecule type" value="Genomic_DNA"/>
</dbReference>
<feature type="non-terminal residue" evidence="1">
    <location>
        <position position="1"/>
    </location>
</feature>
<evidence type="ECO:0000313" key="1">
    <source>
        <dbReference type="EMBL" id="CAB4131791.1"/>
    </source>
</evidence>
<name>A0A6J5LBS6_9CAUD</name>
<gene>
    <name evidence="1" type="ORF">UFOVP125_1</name>
</gene>